<dbReference type="RefSeq" id="XP_062655165.1">
    <property type="nucleotide sequence ID" value="XM_062806901.1"/>
</dbReference>
<sequence length="337" mass="38379">MSLTDGIDMLAAGTLEQAFDIAIGAYRQALIADKAPWVQGLDVDTAVHMARLTRPVVYFVDLYINIRIQYFRHKRGPPCGTWSASQAERCRVAQALIRYQIIASLHHPAFHQATKADHFFINMLGLFQSWELEQVSEISHFVFSTSDCFRRELAKDDPRARISGFYDHFRAGYDANYLPKLPEFYAKLTEAQRSDGELPARLMLNPRATTGKERGPPPRAALELLRGLARGPVVRIGFDGDSPTDPPWAWIDAWNGERVVRWGHDLVPERASDGNWGEHRYVRELAYSWRWLGMVFWDRDRAEALLTAKVLEGCGTGWLAEYWQRAGHGESYVIGVE</sequence>
<gene>
    <name evidence="1" type="ORF">B0H64DRAFT_446295</name>
</gene>
<comment type="caution">
    <text evidence="1">The sequence shown here is derived from an EMBL/GenBank/DDBJ whole genome shotgun (WGS) entry which is preliminary data.</text>
</comment>
<protein>
    <submittedName>
        <fullName evidence="1">Uncharacterized protein</fullName>
    </submittedName>
</protein>
<evidence type="ECO:0000313" key="1">
    <source>
        <dbReference type="EMBL" id="KAK3291651.1"/>
    </source>
</evidence>
<proteinExistence type="predicted"/>
<dbReference type="AlphaFoldDB" id="A0AAE0H9W6"/>
<dbReference type="EMBL" id="JAUEPN010000009">
    <property type="protein sequence ID" value="KAK3291651.1"/>
    <property type="molecule type" value="Genomic_DNA"/>
</dbReference>
<reference evidence="1" key="1">
    <citation type="journal article" date="2023" name="Mol. Phylogenet. Evol.">
        <title>Genome-scale phylogeny and comparative genomics of the fungal order Sordariales.</title>
        <authorList>
            <person name="Hensen N."/>
            <person name="Bonometti L."/>
            <person name="Westerberg I."/>
            <person name="Brannstrom I.O."/>
            <person name="Guillou S."/>
            <person name="Cros-Aarteil S."/>
            <person name="Calhoun S."/>
            <person name="Haridas S."/>
            <person name="Kuo A."/>
            <person name="Mondo S."/>
            <person name="Pangilinan J."/>
            <person name="Riley R."/>
            <person name="LaButti K."/>
            <person name="Andreopoulos B."/>
            <person name="Lipzen A."/>
            <person name="Chen C."/>
            <person name="Yan M."/>
            <person name="Daum C."/>
            <person name="Ng V."/>
            <person name="Clum A."/>
            <person name="Steindorff A."/>
            <person name="Ohm R.A."/>
            <person name="Martin F."/>
            <person name="Silar P."/>
            <person name="Natvig D.O."/>
            <person name="Lalanne C."/>
            <person name="Gautier V."/>
            <person name="Ament-Velasquez S.L."/>
            <person name="Kruys A."/>
            <person name="Hutchinson M.I."/>
            <person name="Powell A.J."/>
            <person name="Barry K."/>
            <person name="Miller A.N."/>
            <person name="Grigoriev I.V."/>
            <person name="Debuchy R."/>
            <person name="Gladieux P."/>
            <person name="Hiltunen Thoren M."/>
            <person name="Johannesson H."/>
        </authorList>
    </citation>
    <scope>NUCLEOTIDE SEQUENCE</scope>
    <source>
        <strain evidence="1">CBS 168.71</strain>
    </source>
</reference>
<keyword evidence="2" id="KW-1185">Reference proteome</keyword>
<dbReference type="Proteomes" id="UP001278766">
    <property type="component" value="Unassembled WGS sequence"/>
</dbReference>
<evidence type="ECO:0000313" key="2">
    <source>
        <dbReference type="Proteomes" id="UP001278766"/>
    </source>
</evidence>
<organism evidence="1 2">
    <name type="scientific">Chaetomium fimeti</name>
    <dbReference type="NCBI Taxonomy" id="1854472"/>
    <lineage>
        <taxon>Eukaryota</taxon>
        <taxon>Fungi</taxon>
        <taxon>Dikarya</taxon>
        <taxon>Ascomycota</taxon>
        <taxon>Pezizomycotina</taxon>
        <taxon>Sordariomycetes</taxon>
        <taxon>Sordariomycetidae</taxon>
        <taxon>Sordariales</taxon>
        <taxon>Chaetomiaceae</taxon>
        <taxon>Chaetomium</taxon>
    </lineage>
</organism>
<accession>A0AAE0H9W6</accession>
<dbReference type="GeneID" id="87843849"/>
<name>A0AAE0H9W6_9PEZI</name>
<reference evidence="1" key="2">
    <citation type="submission" date="2023-06" db="EMBL/GenBank/DDBJ databases">
        <authorList>
            <consortium name="Lawrence Berkeley National Laboratory"/>
            <person name="Haridas S."/>
            <person name="Hensen N."/>
            <person name="Bonometti L."/>
            <person name="Westerberg I."/>
            <person name="Brannstrom I.O."/>
            <person name="Guillou S."/>
            <person name="Cros-Aarteil S."/>
            <person name="Calhoun S."/>
            <person name="Kuo A."/>
            <person name="Mondo S."/>
            <person name="Pangilinan J."/>
            <person name="Riley R."/>
            <person name="Labutti K."/>
            <person name="Andreopoulos B."/>
            <person name="Lipzen A."/>
            <person name="Chen C."/>
            <person name="Yanf M."/>
            <person name="Daum C."/>
            <person name="Ng V."/>
            <person name="Clum A."/>
            <person name="Steindorff A."/>
            <person name="Ohm R."/>
            <person name="Martin F."/>
            <person name="Silar P."/>
            <person name="Natvig D."/>
            <person name="Lalanne C."/>
            <person name="Gautier V."/>
            <person name="Ament-Velasquez S.L."/>
            <person name="Kruys A."/>
            <person name="Hutchinson M.I."/>
            <person name="Powell A.J."/>
            <person name="Barry K."/>
            <person name="Miller A.N."/>
            <person name="Grigoriev I.V."/>
            <person name="Debuchy R."/>
            <person name="Gladieux P."/>
            <person name="Thoren M.H."/>
            <person name="Johannesson H."/>
        </authorList>
    </citation>
    <scope>NUCLEOTIDE SEQUENCE</scope>
    <source>
        <strain evidence="1">CBS 168.71</strain>
    </source>
</reference>